<keyword evidence="10" id="KW-1185">Reference proteome</keyword>
<organism evidence="9 10">
    <name type="scientific">Devosia epidermidihirudinis</name>
    <dbReference type="NCBI Taxonomy" id="1293439"/>
    <lineage>
        <taxon>Bacteria</taxon>
        <taxon>Pseudomonadati</taxon>
        <taxon>Pseudomonadota</taxon>
        <taxon>Alphaproteobacteria</taxon>
        <taxon>Hyphomicrobiales</taxon>
        <taxon>Devosiaceae</taxon>
        <taxon>Devosia</taxon>
    </lineage>
</organism>
<evidence type="ECO:0000256" key="5">
    <source>
        <dbReference type="ARBA" id="ARBA00022989"/>
    </source>
</evidence>
<feature type="transmembrane region" description="Helical" evidence="7">
    <location>
        <begin position="69"/>
        <end position="90"/>
    </location>
</feature>
<evidence type="ECO:0000256" key="4">
    <source>
        <dbReference type="ARBA" id="ARBA00022692"/>
    </source>
</evidence>
<evidence type="ECO:0000256" key="6">
    <source>
        <dbReference type="ARBA" id="ARBA00023136"/>
    </source>
</evidence>
<feature type="transmembrane region" description="Helical" evidence="7">
    <location>
        <begin position="102"/>
        <end position="122"/>
    </location>
</feature>
<dbReference type="PANTHER" id="PTHR30193:SF37">
    <property type="entry name" value="INNER MEMBRANE ABC TRANSPORTER PERMEASE PROTEIN YCJO"/>
    <property type="match status" value="1"/>
</dbReference>
<name>A0A0F5QAN8_9HYPH</name>
<dbReference type="InterPro" id="IPR000515">
    <property type="entry name" value="MetI-like"/>
</dbReference>
<protein>
    <recommendedName>
        <fullName evidence="8">ABC transmembrane type-1 domain-containing protein</fullName>
    </recommendedName>
</protein>
<evidence type="ECO:0000256" key="1">
    <source>
        <dbReference type="ARBA" id="ARBA00004651"/>
    </source>
</evidence>
<evidence type="ECO:0000313" key="10">
    <source>
        <dbReference type="Proteomes" id="UP000033411"/>
    </source>
</evidence>
<feature type="domain" description="ABC transmembrane type-1" evidence="8">
    <location>
        <begin position="65"/>
        <end position="283"/>
    </location>
</feature>
<accession>A0A0F5QAN8</accession>
<dbReference type="PANTHER" id="PTHR30193">
    <property type="entry name" value="ABC TRANSPORTER PERMEASE PROTEIN"/>
    <property type="match status" value="1"/>
</dbReference>
<dbReference type="CDD" id="cd06261">
    <property type="entry name" value="TM_PBP2"/>
    <property type="match status" value="1"/>
</dbReference>
<dbReference type="GO" id="GO:0055085">
    <property type="term" value="P:transmembrane transport"/>
    <property type="evidence" value="ECO:0007669"/>
    <property type="project" value="InterPro"/>
</dbReference>
<sequence length="294" mass="33579">MIRKRLIVLFLAPASLIYGGLFLVPTLSTFYFSLFSWSGFGEQMTFIGLDNYTRLFNDTVFWLSLRNTLAILFVGGFFVFGLAFLYTVLLTSGIWGKKFFRLVFFLPNVVSVVALAGMWAYIYNPRSGLLNTTLSAVGLTDVAKTLWTSPDNIFWAMLAALVWVFTGFFLILLMAGVDKIPTDAYEAADLEGASLWQKFWFITVPMLWDVMAISFVIWMINAIKMFEFPYAFGFLQVPQQLYTLGIYLYIMGFGQRDPIYQLGYATAIGVVMLVITFVLIVVVRRLLRREQLEF</sequence>
<dbReference type="Gene3D" id="1.10.3720.10">
    <property type="entry name" value="MetI-like"/>
    <property type="match status" value="1"/>
</dbReference>
<comment type="caution">
    <text evidence="9">The sequence shown here is derived from an EMBL/GenBank/DDBJ whole genome shotgun (WGS) entry which is preliminary data.</text>
</comment>
<feature type="transmembrane region" description="Helical" evidence="7">
    <location>
        <begin position="262"/>
        <end position="283"/>
    </location>
</feature>
<reference evidence="9 10" key="1">
    <citation type="submission" date="2015-03" db="EMBL/GenBank/DDBJ databases">
        <authorList>
            <person name="Lepp D."/>
            <person name="Hassan Y.I."/>
            <person name="Li X.-Z."/>
            <person name="Zhou T."/>
        </authorList>
    </citation>
    <scope>NUCLEOTIDE SEQUENCE [LARGE SCALE GENOMIC DNA]</scope>
    <source>
        <strain evidence="9 10">E84</strain>
    </source>
</reference>
<feature type="transmembrane region" description="Helical" evidence="7">
    <location>
        <begin position="154"/>
        <end position="175"/>
    </location>
</feature>
<evidence type="ECO:0000313" key="9">
    <source>
        <dbReference type="EMBL" id="KKC37791.1"/>
    </source>
</evidence>
<keyword evidence="2 7" id="KW-0813">Transport</keyword>
<evidence type="ECO:0000256" key="7">
    <source>
        <dbReference type="RuleBase" id="RU363032"/>
    </source>
</evidence>
<dbReference type="Proteomes" id="UP000033411">
    <property type="component" value="Unassembled WGS sequence"/>
</dbReference>
<feature type="transmembrane region" description="Helical" evidence="7">
    <location>
        <begin position="199"/>
        <end position="218"/>
    </location>
</feature>
<dbReference type="PROSITE" id="PS50928">
    <property type="entry name" value="ABC_TM1"/>
    <property type="match status" value="1"/>
</dbReference>
<dbReference type="STRING" id="1293439.WH87_08830"/>
<dbReference type="InterPro" id="IPR051393">
    <property type="entry name" value="ABC_transporter_permease"/>
</dbReference>
<dbReference type="Pfam" id="PF00528">
    <property type="entry name" value="BPD_transp_1"/>
    <property type="match status" value="1"/>
</dbReference>
<dbReference type="AlphaFoldDB" id="A0A0F5QAN8"/>
<dbReference type="RefSeq" id="WP_046139453.1">
    <property type="nucleotide sequence ID" value="NZ_LANJ01000016.1"/>
</dbReference>
<keyword evidence="5 7" id="KW-1133">Transmembrane helix</keyword>
<gene>
    <name evidence="9" type="ORF">WH87_08830</name>
</gene>
<keyword evidence="4 7" id="KW-0812">Transmembrane</keyword>
<dbReference type="InterPro" id="IPR035906">
    <property type="entry name" value="MetI-like_sf"/>
</dbReference>
<keyword evidence="3" id="KW-1003">Cell membrane</keyword>
<comment type="similarity">
    <text evidence="7">Belongs to the binding-protein-dependent transport system permease family.</text>
</comment>
<comment type="subcellular location">
    <subcellularLocation>
        <location evidence="1 7">Cell membrane</location>
        <topology evidence="1 7">Multi-pass membrane protein</topology>
    </subcellularLocation>
</comment>
<dbReference type="OrthoDB" id="9773727at2"/>
<evidence type="ECO:0000256" key="2">
    <source>
        <dbReference type="ARBA" id="ARBA00022448"/>
    </source>
</evidence>
<dbReference type="PATRIC" id="fig|1293439.3.peg.1345"/>
<feature type="transmembrane region" description="Helical" evidence="7">
    <location>
        <begin position="7"/>
        <end position="32"/>
    </location>
</feature>
<evidence type="ECO:0000256" key="3">
    <source>
        <dbReference type="ARBA" id="ARBA00022475"/>
    </source>
</evidence>
<evidence type="ECO:0000259" key="8">
    <source>
        <dbReference type="PROSITE" id="PS50928"/>
    </source>
</evidence>
<dbReference type="SUPFAM" id="SSF161098">
    <property type="entry name" value="MetI-like"/>
    <property type="match status" value="1"/>
</dbReference>
<dbReference type="GO" id="GO:0005886">
    <property type="term" value="C:plasma membrane"/>
    <property type="evidence" value="ECO:0007669"/>
    <property type="project" value="UniProtKB-SubCell"/>
</dbReference>
<keyword evidence="6 7" id="KW-0472">Membrane</keyword>
<dbReference type="EMBL" id="LANJ01000016">
    <property type="protein sequence ID" value="KKC37791.1"/>
    <property type="molecule type" value="Genomic_DNA"/>
</dbReference>
<proteinExistence type="inferred from homology"/>